<sequence length="216" mass="23689">MATVNAPTDTQYVFDPVLFIMEGVGEYDITIEGVKTKVSAIANTAVFDASGLLKSLFTLDILSSGIVRKNVAWSVVQSGVSLASGIFEVVYGSNKVVNFSGDGAHITLRWISRSGELDSYEFCIHQDSRKLENIQTAGIGGLTYKLSFSQVNKITLFTALVDRETFEDFTAIQESAIVQASVLDGWLNVEVEAKEYKRTKAALQDFDITIVLPNER</sequence>
<dbReference type="EMBL" id="AQHW01000015">
    <property type="protein sequence ID" value="KKB55322.1"/>
    <property type="molecule type" value="Genomic_DNA"/>
</dbReference>
<accession>A0A0F5JCY7</accession>
<evidence type="ECO:0000313" key="1">
    <source>
        <dbReference type="EMBL" id="KKB55322.1"/>
    </source>
</evidence>
<reference evidence="1 2" key="1">
    <citation type="submission" date="2013-04" db="EMBL/GenBank/DDBJ databases">
        <title>The Genome Sequence of Parabacteroides gordonii DSM 23371.</title>
        <authorList>
            <consortium name="The Broad Institute Genomics Platform"/>
            <person name="Earl A."/>
            <person name="Ward D."/>
            <person name="Feldgarden M."/>
            <person name="Gevers D."/>
            <person name="Martens E."/>
            <person name="Sakamoto M."/>
            <person name="Benno Y."/>
            <person name="Suzuki N."/>
            <person name="Matsunaga N."/>
            <person name="Koshihara K."/>
            <person name="Seki M."/>
            <person name="Komiya H."/>
            <person name="Walker B."/>
            <person name="Young S."/>
            <person name="Zeng Q."/>
            <person name="Gargeya S."/>
            <person name="Fitzgerald M."/>
            <person name="Haas B."/>
            <person name="Abouelleil A."/>
            <person name="Allen A.W."/>
            <person name="Alvarado L."/>
            <person name="Arachchi H.M."/>
            <person name="Berlin A.M."/>
            <person name="Chapman S.B."/>
            <person name="Gainer-Dewar J."/>
            <person name="Goldberg J."/>
            <person name="Griggs A."/>
            <person name="Gujja S."/>
            <person name="Hansen M."/>
            <person name="Howarth C."/>
            <person name="Imamovic A."/>
            <person name="Ireland A."/>
            <person name="Larimer J."/>
            <person name="McCowan C."/>
            <person name="Murphy C."/>
            <person name="Pearson M."/>
            <person name="Poon T.W."/>
            <person name="Priest M."/>
            <person name="Roberts A."/>
            <person name="Saif S."/>
            <person name="Shea T."/>
            <person name="Sisk P."/>
            <person name="Sykes S."/>
            <person name="Wortman J."/>
            <person name="Nusbaum C."/>
            <person name="Birren B."/>
        </authorList>
    </citation>
    <scope>NUCLEOTIDE SEQUENCE [LARGE SCALE GENOMIC DNA]</scope>
    <source>
        <strain evidence="1 2">MS-1</strain>
    </source>
</reference>
<protein>
    <submittedName>
        <fullName evidence="1">Uncharacterized protein</fullName>
    </submittedName>
</protein>
<dbReference type="PATRIC" id="fig|1203610.3.peg.2853"/>
<name>A0A0F5JCY7_9BACT</name>
<proteinExistence type="predicted"/>
<comment type="caution">
    <text evidence="1">The sequence shown here is derived from an EMBL/GenBank/DDBJ whole genome shotgun (WGS) entry which is preliminary data.</text>
</comment>
<evidence type="ECO:0000313" key="2">
    <source>
        <dbReference type="Proteomes" id="UP000033035"/>
    </source>
</evidence>
<organism evidence="1 2">
    <name type="scientific">Parabacteroides gordonii MS-1 = DSM 23371</name>
    <dbReference type="NCBI Taxonomy" id="1203610"/>
    <lineage>
        <taxon>Bacteria</taxon>
        <taxon>Pseudomonadati</taxon>
        <taxon>Bacteroidota</taxon>
        <taxon>Bacteroidia</taxon>
        <taxon>Bacteroidales</taxon>
        <taxon>Tannerellaceae</taxon>
        <taxon>Parabacteroides</taxon>
    </lineage>
</organism>
<gene>
    <name evidence="1" type="ORF">HMPREF1536_02787</name>
</gene>
<dbReference type="Proteomes" id="UP000033035">
    <property type="component" value="Unassembled WGS sequence"/>
</dbReference>
<dbReference type="HOGENOM" id="CLU_1276616_0_0_10"/>
<dbReference type="RefSeq" id="WP_028729661.1">
    <property type="nucleotide sequence ID" value="NZ_KE386764.1"/>
</dbReference>
<dbReference type="AlphaFoldDB" id="A0A0F5JCY7"/>
<dbReference type="STRING" id="1203610.HMPREF1536_02787"/>
<keyword evidence="2" id="KW-1185">Reference proteome</keyword>